<name>A0ABQ2ZZ79_9ACTN</name>
<dbReference type="Pfam" id="PF00196">
    <property type="entry name" value="GerE"/>
    <property type="match status" value="1"/>
</dbReference>
<dbReference type="RefSeq" id="WP_161253449.1">
    <property type="nucleotide sequence ID" value="NZ_BMUU01000003.1"/>
</dbReference>
<organism evidence="5 6">
    <name type="scientific">Streptomyces xanthochromogenes</name>
    <dbReference type="NCBI Taxonomy" id="67384"/>
    <lineage>
        <taxon>Bacteria</taxon>
        <taxon>Bacillati</taxon>
        <taxon>Actinomycetota</taxon>
        <taxon>Actinomycetes</taxon>
        <taxon>Kitasatosporales</taxon>
        <taxon>Streptomycetaceae</taxon>
        <taxon>Streptomyces</taxon>
    </lineage>
</organism>
<proteinExistence type="predicted"/>
<dbReference type="PANTHER" id="PTHR44688">
    <property type="entry name" value="DNA-BINDING TRANSCRIPTIONAL ACTIVATOR DEVR_DOSR"/>
    <property type="match status" value="1"/>
</dbReference>
<dbReference type="PANTHER" id="PTHR44688:SF16">
    <property type="entry name" value="DNA-BINDING TRANSCRIPTIONAL ACTIVATOR DEVR_DOSR"/>
    <property type="match status" value="1"/>
</dbReference>
<reference evidence="6" key="1">
    <citation type="journal article" date="2019" name="Int. J. Syst. Evol. Microbiol.">
        <title>The Global Catalogue of Microorganisms (GCM) 10K type strain sequencing project: providing services to taxonomists for standard genome sequencing and annotation.</title>
        <authorList>
            <consortium name="The Broad Institute Genomics Platform"/>
            <consortium name="The Broad Institute Genome Sequencing Center for Infectious Disease"/>
            <person name="Wu L."/>
            <person name="Ma J."/>
        </authorList>
    </citation>
    <scope>NUCLEOTIDE SEQUENCE [LARGE SCALE GENOMIC DNA]</scope>
    <source>
        <strain evidence="6">JCM 4594</strain>
    </source>
</reference>
<dbReference type="SMART" id="SM00421">
    <property type="entry name" value="HTH_LUXR"/>
    <property type="match status" value="1"/>
</dbReference>
<dbReference type="Proteomes" id="UP000600946">
    <property type="component" value="Unassembled WGS sequence"/>
</dbReference>
<keyword evidence="6" id="KW-1185">Reference proteome</keyword>
<keyword evidence="1" id="KW-0805">Transcription regulation</keyword>
<dbReference type="EMBL" id="BMUU01000003">
    <property type="protein sequence ID" value="GGY27170.1"/>
    <property type="molecule type" value="Genomic_DNA"/>
</dbReference>
<dbReference type="InterPro" id="IPR016032">
    <property type="entry name" value="Sig_transdc_resp-reg_C-effctor"/>
</dbReference>
<dbReference type="SUPFAM" id="SSF46894">
    <property type="entry name" value="C-terminal effector domain of the bipartite response regulators"/>
    <property type="match status" value="1"/>
</dbReference>
<dbReference type="PROSITE" id="PS50043">
    <property type="entry name" value="HTH_LUXR_2"/>
    <property type="match status" value="1"/>
</dbReference>
<dbReference type="InterPro" id="IPR000792">
    <property type="entry name" value="Tscrpt_reg_LuxR_C"/>
</dbReference>
<sequence length="215" mass="22871">MSLPTSESARGLTVALAVRKDIHRYGLEGMLHSLESIASIFSYPTIADATRAAPELSPDLLLTSTAELAEATDPALARQLREHDVRLLVLIGPDERMTPAWASHVHGFVDRSALHLSLLRDAVGDVSAGRFHVSASLARRLMVPADPAPAVALTGRETQVLELVAGGLSNKQAARSLGISENGVKRLMGNILAKLNSPNRTLAVVRALEIGLLAK</sequence>
<gene>
    <name evidence="5" type="ORF">GCM10010326_20900</name>
</gene>
<evidence type="ECO:0000313" key="6">
    <source>
        <dbReference type="Proteomes" id="UP000600946"/>
    </source>
</evidence>
<evidence type="ECO:0000259" key="4">
    <source>
        <dbReference type="PROSITE" id="PS50043"/>
    </source>
</evidence>
<dbReference type="Gene3D" id="3.40.50.2300">
    <property type="match status" value="1"/>
</dbReference>
<dbReference type="GeneID" id="96290080"/>
<dbReference type="CDD" id="cd06170">
    <property type="entry name" value="LuxR_C_like"/>
    <property type="match status" value="1"/>
</dbReference>
<evidence type="ECO:0000256" key="2">
    <source>
        <dbReference type="ARBA" id="ARBA00023125"/>
    </source>
</evidence>
<comment type="caution">
    <text evidence="5">The sequence shown here is derived from an EMBL/GenBank/DDBJ whole genome shotgun (WGS) entry which is preliminary data.</text>
</comment>
<evidence type="ECO:0000256" key="3">
    <source>
        <dbReference type="ARBA" id="ARBA00023163"/>
    </source>
</evidence>
<keyword evidence="2" id="KW-0238">DNA-binding</keyword>
<accession>A0ABQ2ZZ79</accession>
<dbReference type="PRINTS" id="PR00038">
    <property type="entry name" value="HTHLUXR"/>
</dbReference>
<evidence type="ECO:0000256" key="1">
    <source>
        <dbReference type="ARBA" id="ARBA00023015"/>
    </source>
</evidence>
<protein>
    <recommendedName>
        <fullName evidence="4">HTH luxR-type domain-containing protein</fullName>
    </recommendedName>
</protein>
<keyword evidence="3" id="KW-0804">Transcription</keyword>
<feature type="domain" description="HTH luxR-type" evidence="4">
    <location>
        <begin position="146"/>
        <end position="211"/>
    </location>
</feature>
<evidence type="ECO:0000313" key="5">
    <source>
        <dbReference type="EMBL" id="GGY27170.1"/>
    </source>
</evidence>